<dbReference type="Gene3D" id="2.40.128.410">
    <property type="match status" value="1"/>
</dbReference>
<name>A0ABR8VF62_9BACT</name>
<accession>A0ABR8VF62</accession>
<evidence type="ECO:0000313" key="3">
    <source>
        <dbReference type="Proteomes" id="UP000616346"/>
    </source>
</evidence>
<reference evidence="2 3" key="1">
    <citation type="submission" date="2020-08" db="EMBL/GenBank/DDBJ databases">
        <title>A Genomic Blueprint of the Chicken Gut Microbiome.</title>
        <authorList>
            <person name="Gilroy R."/>
            <person name="Ravi A."/>
            <person name="Getino M."/>
            <person name="Pursley I."/>
            <person name="Horton D.L."/>
            <person name="Alikhan N.-F."/>
            <person name="Baker D."/>
            <person name="Gharbi K."/>
            <person name="Hall N."/>
            <person name="Watson M."/>
            <person name="Adriaenssens E.M."/>
            <person name="Foster-Nyarko E."/>
            <person name="Jarju S."/>
            <person name="Secka A."/>
            <person name="Antonio M."/>
            <person name="Oren A."/>
            <person name="Chaudhuri R."/>
            <person name="La Ragione R.M."/>
            <person name="Hildebrand F."/>
            <person name="Pallen M.J."/>
        </authorList>
    </citation>
    <scope>NUCLEOTIDE SEQUENCE [LARGE SCALE GENOMIC DNA]</scope>
    <source>
        <strain evidence="2 3">Sa1YUN3</strain>
    </source>
</reference>
<feature type="chain" id="PRO_5045597494" evidence="1">
    <location>
        <begin position="22"/>
        <end position="151"/>
    </location>
</feature>
<gene>
    <name evidence="2" type="ORF">H9626_14690</name>
</gene>
<dbReference type="EMBL" id="JACSPQ010000061">
    <property type="protein sequence ID" value="MBD8003429.1"/>
    <property type="molecule type" value="Genomic_DNA"/>
</dbReference>
<dbReference type="Pfam" id="PF14059">
    <property type="entry name" value="DUF4251"/>
    <property type="match status" value="1"/>
</dbReference>
<dbReference type="InterPro" id="IPR025347">
    <property type="entry name" value="DUF4251"/>
</dbReference>
<keyword evidence="3" id="KW-1185">Reference proteome</keyword>
<feature type="signal peptide" evidence="1">
    <location>
        <begin position="1"/>
        <end position="21"/>
    </location>
</feature>
<organism evidence="2 3">
    <name type="scientific">Phocaeicola faecium</name>
    <dbReference type="NCBI Taxonomy" id="2762213"/>
    <lineage>
        <taxon>Bacteria</taxon>
        <taxon>Pseudomonadati</taxon>
        <taxon>Bacteroidota</taxon>
        <taxon>Bacteroidia</taxon>
        <taxon>Bacteroidales</taxon>
        <taxon>Bacteroidaceae</taxon>
        <taxon>Phocaeicola</taxon>
    </lineage>
</organism>
<proteinExistence type="predicted"/>
<dbReference type="RefSeq" id="WP_191710964.1">
    <property type="nucleotide sequence ID" value="NZ_JACSPQ010000061.1"/>
</dbReference>
<sequence>MKSFVLVITCFIMSFGMEVKASVFHLNQTVDQTVTQAVKEKNWKLNVDMAFLSDGKTQALPSDSCFMMVNGADATLCLPYVVNEQSDEKVSLQGKVTAYSFRDKGDHYTVNLHVTCEAKNYSFTIHVYKEDGLGSILLNSSKLSYSAELVK</sequence>
<comment type="caution">
    <text evidence="2">The sequence shown here is derived from an EMBL/GenBank/DDBJ whole genome shotgun (WGS) entry which is preliminary data.</text>
</comment>
<dbReference type="Proteomes" id="UP000616346">
    <property type="component" value="Unassembled WGS sequence"/>
</dbReference>
<protein>
    <submittedName>
        <fullName evidence="2">DUF4251 domain-containing protein</fullName>
    </submittedName>
</protein>
<evidence type="ECO:0000313" key="2">
    <source>
        <dbReference type="EMBL" id="MBD8003429.1"/>
    </source>
</evidence>
<evidence type="ECO:0000256" key="1">
    <source>
        <dbReference type="SAM" id="SignalP"/>
    </source>
</evidence>
<keyword evidence="1" id="KW-0732">Signal</keyword>